<keyword evidence="4" id="KW-1185">Reference proteome</keyword>
<dbReference type="InterPro" id="IPR002048">
    <property type="entry name" value="EF_hand_dom"/>
</dbReference>
<dbReference type="EMBL" id="CAIIXF020000007">
    <property type="protein sequence ID" value="CAH1788992.1"/>
    <property type="molecule type" value="Genomic_DNA"/>
</dbReference>
<dbReference type="SUPFAM" id="SSF47473">
    <property type="entry name" value="EF-hand"/>
    <property type="match status" value="1"/>
</dbReference>
<evidence type="ECO:0000313" key="3">
    <source>
        <dbReference type="EMBL" id="CAH1788992.1"/>
    </source>
</evidence>
<proteinExistence type="predicted"/>
<feature type="domain" description="EF-hand" evidence="2">
    <location>
        <begin position="101"/>
        <end position="136"/>
    </location>
</feature>
<organism evidence="3 4">
    <name type="scientific">Owenia fusiformis</name>
    <name type="common">Polychaete worm</name>
    <dbReference type="NCBI Taxonomy" id="6347"/>
    <lineage>
        <taxon>Eukaryota</taxon>
        <taxon>Metazoa</taxon>
        <taxon>Spiralia</taxon>
        <taxon>Lophotrochozoa</taxon>
        <taxon>Annelida</taxon>
        <taxon>Polychaeta</taxon>
        <taxon>Sedentaria</taxon>
        <taxon>Canalipalpata</taxon>
        <taxon>Sabellida</taxon>
        <taxon>Oweniida</taxon>
        <taxon>Oweniidae</taxon>
        <taxon>Owenia</taxon>
    </lineage>
</organism>
<sequence>MTQISSTIGAFCLLVTLSSDWLNVADGCIRNRFRVGRGTLGIGLPSEAGGSGLYVGVSYTIPFRRRRSVEQKADYSDIFKVCDSNTDDKLSLSEMTSCFPQPSRVLVKTFNSLDRNKDATLNLQEFENAYLNLGDKAEANCHTNMLQRCGYSFMLYSRARVPNQTTMCGALQEYIDCVGLKRKMCDTDENKQYTTMLSEMVTTTREDGICPNITIDDLGSIKDVNLNELPCSKSAIMLCDIGFMEDLHKGVDACIALDAYEKCLSESHLGCEDEPSEEGLKAAQDILKAYLSTGMCS</sequence>
<comment type="caution">
    <text evidence="3">The sequence shown here is derived from an EMBL/GenBank/DDBJ whole genome shotgun (WGS) entry which is preliminary data.</text>
</comment>
<evidence type="ECO:0000256" key="1">
    <source>
        <dbReference type="SAM" id="SignalP"/>
    </source>
</evidence>
<accession>A0A8S4P408</accession>
<protein>
    <recommendedName>
        <fullName evidence="2">EF-hand domain-containing protein</fullName>
    </recommendedName>
</protein>
<dbReference type="Proteomes" id="UP000749559">
    <property type="component" value="Unassembled WGS sequence"/>
</dbReference>
<feature type="chain" id="PRO_5035825665" description="EF-hand domain-containing protein" evidence="1">
    <location>
        <begin position="28"/>
        <end position="297"/>
    </location>
</feature>
<reference evidence="3" key="1">
    <citation type="submission" date="2022-03" db="EMBL/GenBank/DDBJ databases">
        <authorList>
            <person name="Martin C."/>
        </authorList>
    </citation>
    <scope>NUCLEOTIDE SEQUENCE</scope>
</reference>
<dbReference type="AlphaFoldDB" id="A0A8S4P408"/>
<dbReference type="PROSITE" id="PS50222">
    <property type="entry name" value="EF_HAND_2"/>
    <property type="match status" value="1"/>
</dbReference>
<name>A0A8S4P408_OWEFU</name>
<keyword evidence="1" id="KW-0732">Signal</keyword>
<feature type="signal peptide" evidence="1">
    <location>
        <begin position="1"/>
        <end position="27"/>
    </location>
</feature>
<evidence type="ECO:0000313" key="4">
    <source>
        <dbReference type="Proteomes" id="UP000749559"/>
    </source>
</evidence>
<dbReference type="InterPro" id="IPR011992">
    <property type="entry name" value="EF-hand-dom_pair"/>
</dbReference>
<dbReference type="Gene3D" id="1.10.238.10">
    <property type="entry name" value="EF-hand"/>
    <property type="match status" value="1"/>
</dbReference>
<dbReference type="GO" id="GO:0005509">
    <property type="term" value="F:calcium ion binding"/>
    <property type="evidence" value="ECO:0007669"/>
    <property type="project" value="InterPro"/>
</dbReference>
<gene>
    <name evidence="3" type="ORF">OFUS_LOCUS14431</name>
</gene>
<evidence type="ECO:0000259" key="2">
    <source>
        <dbReference type="PROSITE" id="PS50222"/>
    </source>
</evidence>